<organism evidence="2 3">
    <name type="scientific">Sphaeroforma arctica JP610</name>
    <dbReference type="NCBI Taxonomy" id="667725"/>
    <lineage>
        <taxon>Eukaryota</taxon>
        <taxon>Ichthyosporea</taxon>
        <taxon>Ichthyophonida</taxon>
        <taxon>Sphaeroforma</taxon>
    </lineage>
</organism>
<proteinExistence type="predicted"/>
<evidence type="ECO:0000256" key="1">
    <source>
        <dbReference type="SAM" id="MobiDB-lite"/>
    </source>
</evidence>
<name>A0A0L0F7L6_9EUKA</name>
<evidence type="ECO:0000313" key="2">
    <source>
        <dbReference type="EMBL" id="KNC72664.1"/>
    </source>
</evidence>
<feature type="region of interest" description="Disordered" evidence="1">
    <location>
        <begin position="24"/>
        <end position="48"/>
    </location>
</feature>
<dbReference type="AlphaFoldDB" id="A0A0L0F7L6"/>
<protein>
    <submittedName>
        <fullName evidence="2">Uncharacterized protein</fullName>
    </submittedName>
</protein>
<dbReference type="RefSeq" id="XP_014146566.1">
    <property type="nucleotide sequence ID" value="XM_014291091.1"/>
</dbReference>
<evidence type="ECO:0000313" key="3">
    <source>
        <dbReference type="Proteomes" id="UP000054560"/>
    </source>
</evidence>
<gene>
    <name evidence="2" type="ORF">SARC_14773</name>
</gene>
<accession>A0A0L0F7L6</accession>
<keyword evidence="3" id="KW-1185">Reference proteome</keyword>
<feature type="compositionally biased region" description="Low complexity" evidence="1">
    <location>
        <begin position="32"/>
        <end position="42"/>
    </location>
</feature>
<dbReference type="EMBL" id="KQ246682">
    <property type="protein sequence ID" value="KNC72664.1"/>
    <property type="molecule type" value="Genomic_DNA"/>
</dbReference>
<dbReference type="Proteomes" id="UP000054560">
    <property type="component" value="Unassembled WGS sequence"/>
</dbReference>
<reference evidence="2 3" key="1">
    <citation type="submission" date="2011-02" db="EMBL/GenBank/DDBJ databases">
        <title>The Genome Sequence of Sphaeroforma arctica JP610.</title>
        <authorList>
            <consortium name="The Broad Institute Genome Sequencing Platform"/>
            <person name="Russ C."/>
            <person name="Cuomo C."/>
            <person name="Young S.K."/>
            <person name="Zeng Q."/>
            <person name="Gargeya S."/>
            <person name="Alvarado L."/>
            <person name="Berlin A."/>
            <person name="Chapman S.B."/>
            <person name="Chen Z."/>
            <person name="Freedman E."/>
            <person name="Gellesch M."/>
            <person name="Goldberg J."/>
            <person name="Griggs A."/>
            <person name="Gujja S."/>
            <person name="Heilman E."/>
            <person name="Heiman D."/>
            <person name="Howarth C."/>
            <person name="Mehta T."/>
            <person name="Neiman D."/>
            <person name="Pearson M."/>
            <person name="Roberts A."/>
            <person name="Saif S."/>
            <person name="Shea T."/>
            <person name="Shenoy N."/>
            <person name="Sisk P."/>
            <person name="Stolte C."/>
            <person name="Sykes S."/>
            <person name="White J."/>
            <person name="Yandava C."/>
            <person name="Burger G."/>
            <person name="Gray M.W."/>
            <person name="Holland P.W.H."/>
            <person name="King N."/>
            <person name="Lang F.B.F."/>
            <person name="Roger A.J."/>
            <person name="Ruiz-Trillo I."/>
            <person name="Haas B."/>
            <person name="Nusbaum C."/>
            <person name="Birren B."/>
        </authorList>
    </citation>
    <scope>NUCLEOTIDE SEQUENCE [LARGE SCALE GENOMIC DNA]</scope>
    <source>
        <strain evidence="2 3">JP610</strain>
    </source>
</reference>
<sequence length="116" mass="12716">MSYIASLAGDKHSHALRMTKALTQARPPSTPPQQQQYTQLSPVHPSHHTPTYLRAIRMHHQPGDSRHTRVAQPRTIDHRGVMFVAVTDTLHALGGGEADLGLRGELGQVLVAAYTI</sequence>
<dbReference type="GeneID" id="25915277"/>